<dbReference type="EMBL" id="AM406670">
    <property type="protein sequence ID" value="CAL94640.1"/>
    <property type="molecule type" value="Genomic_DNA"/>
</dbReference>
<evidence type="ECO:0000313" key="4">
    <source>
        <dbReference type="EMBL" id="CAL94640.1"/>
    </source>
</evidence>
<evidence type="ECO:0000256" key="1">
    <source>
        <dbReference type="ARBA" id="ARBA00009981"/>
    </source>
</evidence>
<dbReference type="InterPro" id="IPR006442">
    <property type="entry name" value="Antitoxin_Phd/YefM"/>
</dbReference>
<dbReference type="Gene3D" id="6.10.250.330">
    <property type="match status" value="1"/>
</dbReference>
<dbReference type="PANTHER" id="PTHR33713:SF6">
    <property type="entry name" value="ANTITOXIN YEFM"/>
    <property type="match status" value="1"/>
</dbReference>
<organism evidence="4 5">
    <name type="scientific">Azoarcus sp. (strain BH72)</name>
    <dbReference type="NCBI Taxonomy" id="418699"/>
    <lineage>
        <taxon>Bacteria</taxon>
        <taxon>Pseudomonadati</taxon>
        <taxon>Pseudomonadota</taxon>
        <taxon>Betaproteobacteria</taxon>
        <taxon>Rhodocyclales</taxon>
        <taxon>Zoogloeaceae</taxon>
        <taxon>Azoarcus</taxon>
    </lineage>
</organism>
<evidence type="ECO:0000256" key="2">
    <source>
        <dbReference type="RuleBase" id="RU362080"/>
    </source>
</evidence>
<dbReference type="InterPro" id="IPR036165">
    <property type="entry name" value="YefM-like_sf"/>
</dbReference>
<comment type="similarity">
    <text evidence="1 2">Belongs to the phD/YefM antitoxin family.</text>
</comment>
<dbReference type="InterPro" id="IPR051405">
    <property type="entry name" value="phD/YefM_antitoxin"/>
</dbReference>
<dbReference type="Gene3D" id="3.40.1620.10">
    <property type="entry name" value="YefM-like domain"/>
    <property type="match status" value="1"/>
</dbReference>
<dbReference type="KEGG" id="azo:azo2023"/>
<name>A1K735_AZOSB</name>
<protein>
    <recommendedName>
        <fullName evidence="2">Antitoxin</fullName>
    </recommendedName>
</protein>
<dbReference type="RefSeq" id="WP_011765754.1">
    <property type="nucleotide sequence ID" value="NC_008702.1"/>
</dbReference>
<dbReference type="HOGENOM" id="CLU_155837_1_0_4"/>
<dbReference type="PANTHER" id="PTHR33713">
    <property type="entry name" value="ANTITOXIN YAFN-RELATED"/>
    <property type="match status" value="1"/>
</dbReference>
<comment type="function">
    <text evidence="2">Antitoxin component of a type II toxin-antitoxin (TA) system.</text>
</comment>
<dbReference type="Proteomes" id="UP000002588">
    <property type="component" value="Chromosome"/>
</dbReference>
<feature type="region of interest" description="Disordered" evidence="3">
    <location>
        <begin position="71"/>
        <end position="91"/>
    </location>
</feature>
<evidence type="ECO:0000313" key="5">
    <source>
        <dbReference type="Proteomes" id="UP000002588"/>
    </source>
</evidence>
<gene>
    <name evidence="4" type="ordered locus">azo2023</name>
</gene>
<keyword evidence="5" id="KW-1185">Reference proteome</keyword>
<dbReference type="Pfam" id="PF02604">
    <property type="entry name" value="PhdYeFM_antitox"/>
    <property type="match status" value="1"/>
</dbReference>
<proteinExistence type="inferred from homology"/>
<dbReference type="NCBIfam" id="TIGR01552">
    <property type="entry name" value="phd_fam"/>
    <property type="match status" value="1"/>
</dbReference>
<accession>A1K735</accession>
<dbReference type="eggNOG" id="COG2161">
    <property type="taxonomic scope" value="Bacteria"/>
</dbReference>
<reference evidence="4 5" key="1">
    <citation type="journal article" date="2006" name="Nat. Biotechnol.">
        <title>Complete genome of the mutualistic, N2-fixing grass endophyte Azoarcus sp. strain BH72.</title>
        <authorList>
            <person name="Krause A."/>
            <person name="Ramakumar A."/>
            <person name="Bartels D."/>
            <person name="Battistoni F."/>
            <person name="Bekel T."/>
            <person name="Boch J."/>
            <person name="Boehm M."/>
            <person name="Friedrich F."/>
            <person name="Hurek T."/>
            <person name="Krause L."/>
            <person name="Linke B."/>
            <person name="McHardy A.C."/>
            <person name="Sarkar A."/>
            <person name="Schneiker S."/>
            <person name="Syed A.A."/>
            <person name="Thauer R."/>
            <person name="Vorhoelter F.-J."/>
            <person name="Weidner S."/>
            <person name="Puehler A."/>
            <person name="Reinhold-Hurek B."/>
            <person name="Kaiser O."/>
            <person name="Goesmann A."/>
        </authorList>
    </citation>
    <scope>NUCLEOTIDE SEQUENCE [LARGE SCALE GENOMIC DNA]</scope>
    <source>
        <strain evidence="4 5">BH72</strain>
    </source>
</reference>
<dbReference type="AlphaFoldDB" id="A1K735"/>
<sequence>MDALTYSYTRQHLTAVMDQVNEDRAPVLVTRQNGKPVVMMSLDDYNALEETAYLLRSPENARRLAASIEQLRRGGGQARELDEGNETPDAD</sequence>
<evidence type="ECO:0000256" key="3">
    <source>
        <dbReference type="SAM" id="MobiDB-lite"/>
    </source>
</evidence>
<dbReference type="SUPFAM" id="SSF143120">
    <property type="entry name" value="YefM-like"/>
    <property type="match status" value="1"/>
</dbReference>